<dbReference type="RefSeq" id="WP_265271658.1">
    <property type="nucleotide sequence ID" value="NZ_JANFAU010000006.1"/>
</dbReference>
<reference evidence="6" key="1">
    <citation type="submission" date="2022-06" db="EMBL/GenBank/DDBJ databases">
        <title>Sphingomonas sp. nov. isolated from rhizosphere soil of tomato.</title>
        <authorList>
            <person name="Dong H."/>
            <person name="Gao R."/>
        </authorList>
    </citation>
    <scope>NUCLEOTIDE SEQUENCE</scope>
    <source>
        <strain evidence="6">MMSM24</strain>
    </source>
</reference>
<evidence type="ECO:0000313" key="6">
    <source>
        <dbReference type="EMBL" id="MCW6537546.1"/>
    </source>
</evidence>
<evidence type="ECO:0000256" key="1">
    <source>
        <dbReference type="ARBA" id="ARBA00001526"/>
    </source>
</evidence>
<dbReference type="PRINTS" id="PR00118">
    <property type="entry name" value="BLACTAMASEA"/>
</dbReference>
<evidence type="ECO:0000256" key="2">
    <source>
        <dbReference type="ARBA" id="ARBA00009009"/>
    </source>
</evidence>
<gene>
    <name evidence="6" type="ORF">NEE01_22435</name>
</gene>
<dbReference type="AlphaFoldDB" id="A0AA42CW90"/>
<protein>
    <recommendedName>
        <fullName evidence="3">beta-lactamase</fullName>
        <ecNumber evidence="3">3.5.2.6</ecNumber>
    </recommendedName>
</protein>
<dbReference type="GO" id="GO:0030655">
    <property type="term" value="P:beta-lactam antibiotic catabolic process"/>
    <property type="evidence" value="ECO:0007669"/>
    <property type="project" value="InterPro"/>
</dbReference>
<feature type="signal peptide" evidence="4">
    <location>
        <begin position="1"/>
        <end position="20"/>
    </location>
</feature>
<dbReference type="InterPro" id="IPR012338">
    <property type="entry name" value="Beta-lactam/transpept-like"/>
</dbReference>
<evidence type="ECO:0000313" key="7">
    <source>
        <dbReference type="Proteomes" id="UP001165565"/>
    </source>
</evidence>
<dbReference type="PANTHER" id="PTHR35333:SF3">
    <property type="entry name" value="BETA-LACTAMASE-TYPE TRANSPEPTIDASE FOLD CONTAINING PROTEIN"/>
    <property type="match status" value="1"/>
</dbReference>
<dbReference type="InterPro" id="IPR045155">
    <property type="entry name" value="Beta-lactam_cat"/>
</dbReference>
<dbReference type="EMBL" id="JANFAV010000024">
    <property type="protein sequence ID" value="MCW6537546.1"/>
    <property type="molecule type" value="Genomic_DNA"/>
</dbReference>
<evidence type="ECO:0000256" key="4">
    <source>
        <dbReference type="SAM" id="SignalP"/>
    </source>
</evidence>
<comment type="similarity">
    <text evidence="2">Belongs to the class-A beta-lactamase family.</text>
</comment>
<feature type="chain" id="PRO_5041452981" description="beta-lactamase" evidence="4">
    <location>
        <begin position="21"/>
        <end position="385"/>
    </location>
</feature>
<keyword evidence="7" id="KW-1185">Reference proteome</keyword>
<comment type="caution">
    <text evidence="6">The sequence shown here is derived from an EMBL/GenBank/DDBJ whole genome shotgun (WGS) entry which is preliminary data.</text>
</comment>
<feature type="domain" description="Beta-lactamase class A catalytic" evidence="5">
    <location>
        <begin position="85"/>
        <end position="343"/>
    </location>
</feature>
<evidence type="ECO:0000259" key="5">
    <source>
        <dbReference type="Pfam" id="PF13354"/>
    </source>
</evidence>
<dbReference type="Pfam" id="PF13354">
    <property type="entry name" value="Beta-lactamase2"/>
    <property type="match status" value="1"/>
</dbReference>
<organism evidence="6 7">
    <name type="scientific">Sphingomonas lycopersici</name>
    <dbReference type="NCBI Taxonomy" id="2951807"/>
    <lineage>
        <taxon>Bacteria</taxon>
        <taxon>Pseudomonadati</taxon>
        <taxon>Pseudomonadota</taxon>
        <taxon>Alphaproteobacteria</taxon>
        <taxon>Sphingomonadales</taxon>
        <taxon>Sphingomonadaceae</taxon>
        <taxon>Sphingomonas</taxon>
    </lineage>
</organism>
<accession>A0AA42CW90</accession>
<dbReference type="PROSITE" id="PS51257">
    <property type="entry name" value="PROKAR_LIPOPROTEIN"/>
    <property type="match status" value="1"/>
</dbReference>
<evidence type="ECO:0000256" key="3">
    <source>
        <dbReference type="ARBA" id="ARBA00012865"/>
    </source>
</evidence>
<name>A0AA42CW90_9SPHN</name>
<dbReference type="GO" id="GO:0008800">
    <property type="term" value="F:beta-lactamase activity"/>
    <property type="evidence" value="ECO:0007669"/>
    <property type="project" value="UniProtKB-EC"/>
</dbReference>
<keyword evidence="4" id="KW-0732">Signal</keyword>
<dbReference type="Gene3D" id="3.40.710.10">
    <property type="entry name" value="DD-peptidase/beta-lactamase superfamily"/>
    <property type="match status" value="1"/>
</dbReference>
<dbReference type="EC" id="3.5.2.6" evidence="3"/>
<proteinExistence type="inferred from homology"/>
<comment type="catalytic activity">
    <reaction evidence="1">
        <text>a beta-lactam + H2O = a substituted beta-amino acid</text>
        <dbReference type="Rhea" id="RHEA:20401"/>
        <dbReference type="ChEBI" id="CHEBI:15377"/>
        <dbReference type="ChEBI" id="CHEBI:35627"/>
        <dbReference type="ChEBI" id="CHEBI:140347"/>
        <dbReference type="EC" id="3.5.2.6"/>
    </reaction>
</comment>
<dbReference type="SUPFAM" id="SSF56601">
    <property type="entry name" value="beta-lactamase/transpeptidase-like"/>
    <property type="match status" value="1"/>
</dbReference>
<dbReference type="InterPro" id="IPR000871">
    <property type="entry name" value="Beta-lactam_class-A"/>
</dbReference>
<dbReference type="GO" id="GO:0046677">
    <property type="term" value="P:response to antibiotic"/>
    <property type="evidence" value="ECO:0007669"/>
    <property type="project" value="InterPro"/>
</dbReference>
<keyword evidence="6" id="KW-0378">Hydrolase</keyword>
<dbReference type="Proteomes" id="UP001165565">
    <property type="component" value="Unassembled WGS sequence"/>
</dbReference>
<sequence>MKKMLGSRIRWAIAASGALALIACGPGTRPGTTTARAPSSSYASAPAYVVSLPVPKVRPRPRNDAPAALAERIETLVRGFPGVAGIAIRAVDEGWTVEYGARRLMPQQSVSKLWVAMTVLDQRDSGRLRLDDPVTLYPADLTLFHQPIAALVKPSGYQTTVSSLLVRALTQSDNTANDRLLKLVGGPAAVRAFIERKQLGDIRFGPGERLLQAKTAGLTWQQSYSLGNGFNIARSRLSPAVREAALEAYIADPPDGAAPLAIADALARLARGELLSETSTRFMLTTMGSTVTGRARLKAALPPGWTLQHKTGTGQELGRRNAGFNDVGLLTAPDGRRYAIAAMIGDTTRPMRDRQLLIQAAASALTGHRLDTRSIAAADDDAPGS</sequence>
<dbReference type="PANTHER" id="PTHR35333">
    <property type="entry name" value="BETA-LACTAMASE"/>
    <property type="match status" value="1"/>
</dbReference>